<reference evidence="3" key="1">
    <citation type="journal article" date="2019" name="Int. J. Syst. Evol. Microbiol.">
        <title>The Global Catalogue of Microorganisms (GCM) 10K type strain sequencing project: providing services to taxonomists for standard genome sequencing and annotation.</title>
        <authorList>
            <consortium name="The Broad Institute Genomics Platform"/>
            <consortium name="The Broad Institute Genome Sequencing Center for Infectious Disease"/>
            <person name="Wu L."/>
            <person name="Ma J."/>
        </authorList>
    </citation>
    <scope>NUCLEOTIDE SEQUENCE [LARGE SCALE GENOMIC DNA]</scope>
    <source>
        <strain evidence="3">CGMCC 1.12478</strain>
    </source>
</reference>
<keyword evidence="1" id="KW-1133">Transmembrane helix</keyword>
<keyword evidence="3" id="KW-1185">Reference proteome</keyword>
<protein>
    <recommendedName>
        <fullName evidence="4">DUF4345 domain-containing protein</fullName>
    </recommendedName>
</protein>
<evidence type="ECO:0008006" key="4">
    <source>
        <dbReference type="Google" id="ProtNLM"/>
    </source>
</evidence>
<evidence type="ECO:0000313" key="3">
    <source>
        <dbReference type="Proteomes" id="UP000645462"/>
    </source>
</evidence>
<dbReference type="Proteomes" id="UP000645462">
    <property type="component" value="Unassembled WGS sequence"/>
</dbReference>
<gene>
    <name evidence="2" type="ORF">GCM10011363_19640</name>
</gene>
<keyword evidence="1" id="KW-0472">Membrane</keyword>
<feature type="transmembrane region" description="Helical" evidence="1">
    <location>
        <begin position="7"/>
        <end position="27"/>
    </location>
</feature>
<feature type="transmembrane region" description="Helical" evidence="1">
    <location>
        <begin position="100"/>
        <end position="120"/>
    </location>
</feature>
<comment type="caution">
    <text evidence="2">The sequence shown here is derived from an EMBL/GenBank/DDBJ whole genome shotgun (WGS) entry which is preliminary data.</text>
</comment>
<evidence type="ECO:0000313" key="2">
    <source>
        <dbReference type="EMBL" id="GGC03120.1"/>
    </source>
</evidence>
<dbReference type="EMBL" id="BMFC01000004">
    <property type="protein sequence ID" value="GGC03120.1"/>
    <property type="molecule type" value="Genomic_DNA"/>
</dbReference>
<name>A0ABQ1KKK8_9RHOB</name>
<organism evidence="2 3">
    <name type="scientific">Marivita lacus</name>
    <dbReference type="NCBI Taxonomy" id="1323742"/>
    <lineage>
        <taxon>Bacteria</taxon>
        <taxon>Pseudomonadati</taxon>
        <taxon>Pseudomonadota</taxon>
        <taxon>Alphaproteobacteria</taxon>
        <taxon>Rhodobacterales</taxon>
        <taxon>Roseobacteraceae</taxon>
        <taxon>Marivita</taxon>
    </lineage>
</organism>
<keyword evidence="1" id="KW-0812">Transmembrane</keyword>
<feature type="transmembrane region" description="Helical" evidence="1">
    <location>
        <begin position="72"/>
        <end position="94"/>
    </location>
</feature>
<proteinExistence type="predicted"/>
<feature type="transmembrane region" description="Helical" evidence="1">
    <location>
        <begin position="47"/>
        <end position="65"/>
    </location>
</feature>
<accession>A0ABQ1KKK8</accession>
<sequence length="125" mass="13012">MMQRALFLAVGGFVIVVGLVLLVAPSSYFQLYATSYVPGMDFPARRFSPAVLALGVVLVSARGLAPGPFLATLCLIGALAFLGVAATGITAWQTGTARPAILGAAAIEIAIAGVFLWLWFRTRGV</sequence>
<evidence type="ECO:0000256" key="1">
    <source>
        <dbReference type="SAM" id="Phobius"/>
    </source>
</evidence>